<dbReference type="NCBIfam" id="TIGR03816">
    <property type="entry name" value="tadE_like_DECH"/>
    <property type="match status" value="1"/>
</dbReference>
<name>A0ABY8VQ03_9CORY</name>
<keyword evidence="1" id="KW-0472">Membrane</keyword>
<evidence type="ECO:0000313" key="2">
    <source>
        <dbReference type="EMBL" id="WIM71593.1"/>
    </source>
</evidence>
<dbReference type="Proteomes" id="UP001238805">
    <property type="component" value="Chromosome"/>
</dbReference>
<organism evidence="2 3">
    <name type="scientific">Corynebacterium suedekumii</name>
    <dbReference type="NCBI Taxonomy" id="3049801"/>
    <lineage>
        <taxon>Bacteria</taxon>
        <taxon>Bacillati</taxon>
        <taxon>Actinomycetota</taxon>
        <taxon>Actinomycetes</taxon>
        <taxon>Mycobacteriales</taxon>
        <taxon>Corynebacteriaceae</taxon>
        <taxon>Corynebacterium</taxon>
    </lineage>
</organism>
<evidence type="ECO:0000256" key="1">
    <source>
        <dbReference type="SAM" id="Phobius"/>
    </source>
</evidence>
<keyword evidence="3" id="KW-1185">Reference proteome</keyword>
<reference evidence="2 3" key="1">
    <citation type="submission" date="2023-05" db="EMBL/GenBank/DDBJ databases">
        <title>Corynebacterium suedekumii sp. nov. and Corynebacterium breve sp. nov. isolated from raw cow's milk.</title>
        <authorList>
            <person name="Baer M.K."/>
            <person name="Mehl L."/>
            <person name="Hellmuth R."/>
            <person name="Marke G."/>
            <person name="Lipski A."/>
        </authorList>
    </citation>
    <scope>NUCLEOTIDE SEQUENCE [LARGE SCALE GENOMIC DNA]</scope>
    <source>
        <strain evidence="2 3">LM112</strain>
    </source>
</reference>
<keyword evidence="1" id="KW-0812">Transmembrane</keyword>
<keyword evidence="1" id="KW-1133">Transmembrane helix</keyword>
<dbReference type="EMBL" id="CP126970">
    <property type="protein sequence ID" value="WIM71593.1"/>
    <property type="molecule type" value="Genomic_DNA"/>
</dbReference>
<accession>A0ABY8VQ03</accession>
<proteinExistence type="predicted"/>
<evidence type="ECO:0000313" key="3">
    <source>
        <dbReference type="Proteomes" id="UP001238805"/>
    </source>
</evidence>
<sequence length="108" mass="10596">MRLRRQLGDDGYATIATAGFAAALLTLYAAVGAAAALVIAHHEAQVAADLAAVAGAFAVYRGEDACGAADAVAGYNGASIRTCTVSGADVTVSAVVRGREVSSTAGPV</sequence>
<protein>
    <submittedName>
        <fullName evidence="2">TadE-like protein</fullName>
    </submittedName>
</protein>
<gene>
    <name evidence="2" type="ORF">QP029_05140</name>
</gene>
<dbReference type="InterPro" id="IPR021202">
    <property type="entry name" value="Rv3654c-like"/>
</dbReference>
<feature type="transmembrane region" description="Helical" evidence="1">
    <location>
        <begin position="12"/>
        <end position="40"/>
    </location>
</feature>